<name>A0A498ND89_LABRO</name>
<dbReference type="EMBL" id="QBIY01011651">
    <property type="protein sequence ID" value="RXN30174.1"/>
    <property type="molecule type" value="Genomic_DNA"/>
</dbReference>
<evidence type="ECO:0000313" key="3">
    <source>
        <dbReference type="EMBL" id="RXN30174.1"/>
    </source>
</evidence>
<organism evidence="3 4">
    <name type="scientific">Labeo rohita</name>
    <name type="common">Indian major carp</name>
    <name type="synonym">Cyprinus rohita</name>
    <dbReference type="NCBI Taxonomy" id="84645"/>
    <lineage>
        <taxon>Eukaryota</taxon>
        <taxon>Metazoa</taxon>
        <taxon>Chordata</taxon>
        <taxon>Craniata</taxon>
        <taxon>Vertebrata</taxon>
        <taxon>Euteleostomi</taxon>
        <taxon>Actinopterygii</taxon>
        <taxon>Neopterygii</taxon>
        <taxon>Teleostei</taxon>
        <taxon>Ostariophysi</taxon>
        <taxon>Cypriniformes</taxon>
        <taxon>Cyprinidae</taxon>
        <taxon>Labeoninae</taxon>
        <taxon>Labeonini</taxon>
        <taxon>Labeo</taxon>
    </lineage>
</organism>
<feature type="compositionally biased region" description="Polar residues" evidence="1">
    <location>
        <begin position="70"/>
        <end position="80"/>
    </location>
</feature>
<evidence type="ECO:0000313" key="2">
    <source>
        <dbReference type="EMBL" id="RXN04612.1"/>
    </source>
</evidence>
<sequence>MVKGSKPKERVLTMIRAATLTEPAPPGGPEGKDYVPTTLRLAVCLRVSWFLYLFLADPGPSSPPRPSHSQGVRLSSSSVTAVRRGEERGYCHRVTSHAHLTYHASLLHTLTVS</sequence>
<accession>A0A498ND89</accession>
<feature type="region of interest" description="Disordered" evidence="1">
    <location>
        <begin position="60"/>
        <end position="82"/>
    </location>
</feature>
<proteinExistence type="predicted"/>
<keyword evidence="4" id="KW-1185">Reference proteome</keyword>
<evidence type="ECO:0000313" key="4">
    <source>
        <dbReference type="Proteomes" id="UP000290572"/>
    </source>
</evidence>
<dbReference type="Proteomes" id="UP000290572">
    <property type="component" value="Unassembled WGS sequence"/>
</dbReference>
<dbReference type="AlphaFoldDB" id="A0A498ND89"/>
<protein>
    <submittedName>
        <fullName evidence="3">Uncharacterized protein</fullName>
    </submittedName>
</protein>
<dbReference type="EMBL" id="QBIY01013432">
    <property type="protein sequence ID" value="RXN04612.1"/>
    <property type="molecule type" value="Genomic_DNA"/>
</dbReference>
<reference evidence="3 4" key="1">
    <citation type="submission" date="2018-03" db="EMBL/GenBank/DDBJ databases">
        <title>Draft genome sequence of Rohu Carp (Labeo rohita).</title>
        <authorList>
            <person name="Das P."/>
            <person name="Kushwaha B."/>
            <person name="Joshi C.G."/>
            <person name="Kumar D."/>
            <person name="Nagpure N.S."/>
            <person name="Sahoo L."/>
            <person name="Das S.P."/>
            <person name="Bit A."/>
            <person name="Patnaik S."/>
            <person name="Meher P.K."/>
            <person name="Jayasankar P."/>
            <person name="Koringa P.G."/>
            <person name="Patel N.V."/>
            <person name="Hinsu A.T."/>
            <person name="Kumar R."/>
            <person name="Pandey M."/>
            <person name="Agarwal S."/>
            <person name="Srivastava S."/>
            <person name="Singh M."/>
            <person name="Iquebal M.A."/>
            <person name="Jaiswal S."/>
            <person name="Angadi U.B."/>
            <person name="Kumar N."/>
            <person name="Raza M."/>
            <person name="Shah T.M."/>
            <person name="Rai A."/>
            <person name="Jena J.K."/>
        </authorList>
    </citation>
    <scope>NUCLEOTIDE SEQUENCE [LARGE SCALE GENOMIC DNA]</scope>
    <source>
        <strain evidence="3">DASCIFA01</strain>
        <tissue evidence="3">Testis</tissue>
    </source>
</reference>
<gene>
    <name evidence="3" type="ORF">ROHU_017910</name>
    <name evidence="2" type="ORF">ROHU_033966</name>
</gene>
<evidence type="ECO:0000256" key="1">
    <source>
        <dbReference type="SAM" id="MobiDB-lite"/>
    </source>
</evidence>
<comment type="caution">
    <text evidence="3">The sequence shown here is derived from an EMBL/GenBank/DDBJ whole genome shotgun (WGS) entry which is preliminary data.</text>
</comment>